<feature type="transmembrane region" description="Helical" evidence="6">
    <location>
        <begin position="236"/>
        <end position="256"/>
    </location>
</feature>
<evidence type="ECO:0000259" key="7">
    <source>
        <dbReference type="Pfam" id="PF04893"/>
    </source>
</evidence>
<dbReference type="PANTHER" id="PTHR21236:SF2">
    <property type="entry name" value="PROTEIN YIPF"/>
    <property type="match status" value="1"/>
</dbReference>
<evidence type="ECO:0000256" key="1">
    <source>
        <dbReference type="ARBA" id="ARBA00004141"/>
    </source>
</evidence>
<proteinExistence type="inferred from homology"/>
<comment type="subcellular location">
    <subcellularLocation>
        <location evidence="6">Golgi apparatus membrane</location>
        <topology evidence="6">Multi-pass membrane protein</topology>
    </subcellularLocation>
    <subcellularLocation>
        <location evidence="1">Membrane</location>
        <topology evidence="1">Multi-pass membrane protein</topology>
    </subcellularLocation>
</comment>
<evidence type="ECO:0000313" key="9">
    <source>
        <dbReference type="Proteomes" id="UP001152607"/>
    </source>
</evidence>
<evidence type="ECO:0000256" key="5">
    <source>
        <dbReference type="ARBA" id="ARBA00023136"/>
    </source>
</evidence>
<dbReference type="PANTHER" id="PTHR21236">
    <property type="entry name" value="GOLGI MEMBRANE PROTEIN YIP1"/>
    <property type="match status" value="1"/>
</dbReference>
<evidence type="ECO:0000256" key="4">
    <source>
        <dbReference type="ARBA" id="ARBA00022989"/>
    </source>
</evidence>
<dbReference type="GO" id="GO:0000139">
    <property type="term" value="C:Golgi membrane"/>
    <property type="evidence" value="ECO:0007669"/>
    <property type="project" value="UniProtKB-SubCell"/>
</dbReference>
<protein>
    <recommendedName>
        <fullName evidence="6">Protein YIP</fullName>
    </recommendedName>
</protein>
<dbReference type="GO" id="GO:0006888">
    <property type="term" value="P:endoplasmic reticulum to Golgi vesicle-mediated transport"/>
    <property type="evidence" value="ECO:0007669"/>
    <property type="project" value="InterPro"/>
</dbReference>
<evidence type="ECO:0000256" key="2">
    <source>
        <dbReference type="ARBA" id="ARBA00010596"/>
    </source>
</evidence>
<keyword evidence="5 6" id="KW-0472">Membrane</keyword>
<feature type="transmembrane region" description="Helical" evidence="6">
    <location>
        <begin position="134"/>
        <end position="152"/>
    </location>
</feature>
<keyword evidence="4 6" id="KW-1133">Transmembrane helix</keyword>
<evidence type="ECO:0000256" key="6">
    <source>
        <dbReference type="RuleBase" id="RU361264"/>
    </source>
</evidence>
<feature type="domain" description="Yip1" evidence="7">
    <location>
        <begin position="119"/>
        <end position="281"/>
    </location>
</feature>
<dbReference type="OrthoDB" id="440385at2759"/>
<evidence type="ECO:0000313" key="8">
    <source>
        <dbReference type="EMBL" id="CAI6340386.1"/>
    </source>
</evidence>
<sequence>MSQYGYGQNPQYGGNAGGAQNLQFYSSTFSNQPVSGHSTPFQANYGAPQTQAYPSQYGAGFSAPGVSGQMGVGASGLRTGWLAAFGTEGYVCRVGGWPMYLLIGIDMRENHHCTLAVLNPFGRIDQHLMDDSDIAGPVLFFFVFGTSLLLSGKLHFGYIYGLAVLGTALLHTILSLMSPPLSPNELAASQDHDPRGSSHFSSSLTYPRSASVLGYCLLPLVLVATLGIAVPLDGYFGYILTSLAIIWCSYSSSSMFTIVGRMSSMRGLVAYPMVLFYGSFGIMAIFSSRGTGQLAKATNAA</sequence>
<name>A0A9W4XW68_9PLEO</name>
<dbReference type="AlphaFoldDB" id="A0A9W4XW68"/>
<feature type="transmembrane region" description="Helical" evidence="6">
    <location>
        <begin position="212"/>
        <end position="230"/>
    </location>
</feature>
<dbReference type="EMBL" id="CAOQHR010000010">
    <property type="protein sequence ID" value="CAI6340386.1"/>
    <property type="molecule type" value="Genomic_DNA"/>
</dbReference>
<dbReference type="InterPro" id="IPR045231">
    <property type="entry name" value="Yip1/4-like"/>
</dbReference>
<evidence type="ECO:0000256" key="3">
    <source>
        <dbReference type="ARBA" id="ARBA00022692"/>
    </source>
</evidence>
<accession>A0A9W4XW68</accession>
<dbReference type="InterPro" id="IPR006977">
    <property type="entry name" value="Yip1_dom"/>
</dbReference>
<gene>
    <name evidence="8" type="ORF">PDIGIT_LOCUS13562</name>
</gene>
<comment type="similarity">
    <text evidence="2 6">Belongs to the YIP1 family.</text>
</comment>
<feature type="transmembrane region" description="Helical" evidence="6">
    <location>
        <begin position="268"/>
        <end position="286"/>
    </location>
</feature>
<dbReference type="GO" id="GO:0005802">
    <property type="term" value="C:trans-Golgi network"/>
    <property type="evidence" value="ECO:0007669"/>
    <property type="project" value="TreeGrafter"/>
</dbReference>
<keyword evidence="9" id="KW-1185">Reference proteome</keyword>
<comment type="caution">
    <text evidence="8">The sequence shown here is derived from an EMBL/GenBank/DDBJ whole genome shotgun (WGS) entry which is preliminary data.</text>
</comment>
<dbReference type="Proteomes" id="UP001152607">
    <property type="component" value="Unassembled WGS sequence"/>
</dbReference>
<dbReference type="Pfam" id="PF04893">
    <property type="entry name" value="Yip1"/>
    <property type="match status" value="1"/>
</dbReference>
<feature type="transmembrane region" description="Helical" evidence="6">
    <location>
        <begin position="158"/>
        <end position="177"/>
    </location>
</feature>
<reference evidence="8" key="1">
    <citation type="submission" date="2023-01" db="EMBL/GenBank/DDBJ databases">
        <authorList>
            <person name="Van Ghelder C."/>
            <person name="Rancurel C."/>
        </authorList>
    </citation>
    <scope>NUCLEOTIDE SEQUENCE</scope>
    <source>
        <strain evidence="8">CNCM I-4278</strain>
    </source>
</reference>
<dbReference type="GO" id="GO:0048280">
    <property type="term" value="P:vesicle fusion with Golgi apparatus"/>
    <property type="evidence" value="ECO:0007669"/>
    <property type="project" value="TreeGrafter"/>
</dbReference>
<organism evidence="8 9">
    <name type="scientific">Periconia digitata</name>
    <dbReference type="NCBI Taxonomy" id="1303443"/>
    <lineage>
        <taxon>Eukaryota</taxon>
        <taxon>Fungi</taxon>
        <taxon>Dikarya</taxon>
        <taxon>Ascomycota</taxon>
        <taxon>Pezizomycotina</taxon>
        <taxon>Dothideomycetes</taxon>
        <taxon>Pleosporomycetidae</taxon>
        <taxon>Pleosporales</taxon>
        <taxon>Massarineae</taxon>
        <taxon>Periconiaceae</taxon>
        <taxon>Periconia</taxon>
    </lineage>
</organism>
<keyword evidence="3 6" id="KW-0812">Transmembrane</keyword>